<accession>A0ABS5KZX0</accession>
<dbReference type="Pfam" id="PF13560">
    <property type="entry name" value="HTH_31"/>
    <property type="match status" value="1"/>
</dbReference>
<dbReference type="Pfam" id="PF19054">
    <property type="entry name" value="DUF5753"/>
    <property type="match status" value="1"/>
</dbReference>
<keyword evidence="3" id="KW-1185">Reference proteome</keyword>
<organism evidence="2 3">
    <name type="scientific">Catenulispora pinistramenti</name>
    <dbReference type="NCBI Taxonomy" id="2705254"/>
    <lineage>
        <taxon>Bacteria</taxon>
        <taxon>Bacillati</taxon>
        <taxon>Actinomycetota</taxon>
        <taxon>Actinomycetes</taxon>
        <taxon>Catenulisporales</taxon>
        <taxon>Catenulisporaceae</taxon>
        <taxon>Catenulispora</taxon>
    </lineage>
</organism>
<evidence type="ECO:0000313" key="2">
    <source>
        <dbReference type="EMBL" id="MBS2551632.1"/>
    </source>
</evidence>
<dbReference type="SMART" id="SM00530">
    <property type="entry name" value="HTH_XRE"/>
    <property type="match status" value="1"/>
</dbReference>
<dbReference type="EMBL" id="JAAFYZ010000148">
    <property type="protein sequence ID" value="MBS2551632.1"/>
    <property type="molecule type" value="Genomic_DNA"/>
</dbReference>
<dbReference type="InterPro" id="IPR010982">
    <property type="entry name" value="Lambda_DNA-bd_dom_sf"/>
</dbReference>
<name>A0ABS5KZX0_9ACTN</name>
<reference evidence="2 3" key="1">
    <citation type="submission" date="2020-02" db="EMBL/GenBank/DDBJ databases">
        <title>Acidophilic actinobacteria isolated from forest soil.</title>
        <authorList>
            <person name="Golinska P."/>
        </authorList>
    </citation>
    <scope>NUCLEOTIDE SEQUENCE [LARGE SCALE GENOMIC DNA]</scope>
    <source>
        <strain evidence="2 3">NL8</strain>
    </source>
</reference>
<dbReference type="Gene3D" id="1.10.260.40">
    <property type="entry name" value="lambda repressor-like DNA-binding domains"/>
    <property type="match status" value="1"/>
</dbReference>
<dbReference type="SUPFAM" id="SSF47413">
    <property type="entry name" value="lambda repressor-like DNA-binding domains"/>
    <property type="match status" value="1"/>
</dbReference>
<dbReference type="CDD" id="cd00093">
    <property type="entry name" value="HTH_XRE"/>
    <property type="match status" value="1"/>
</dbReference>
<evidence type="ECO:0000313" key="3">
    <source>
        <dbReference type="Proteomes" id="UP000730482"/>
    </source>
</evidence>
<proteinExistence type="predicted"/>
<comment type="caution">
    <text evidence="2">The sequence shown here is derived from an EMBL/GenBank/DDBJ whole genome shotgun (WGS) entry which is preliminary data.</text>
</comment>
<gene>
    <name evidence="2" type="ORF">KGQ19_32665</name>
</gene>
<sequence length="295" mass="32684">MTERATLRHRRIGASLRAHRVAAGLTLERVAHRLTPADAMSAAKISRIENGQYAVNPHDVRALCRVYDLDPTATDELVEQASQALRRTWWQEGEAGTLPAPFRRYLEYEDTCVQLDVFAPVFVPDILQTAAYTRMLIAGLWPDKNPGERQALASVLTRRQTRLAVDAGPRVQVVLDAHAVLRSWGDRSVAVRQAAYLLEASRHPRTEVRVIPDGRVYPGANTGYTLMTLGSGDRHAKQAEHVGFVGGVVGWCLVDGGDEIDRYTLTFQQQRAAALGPEETRRWLRLAIKSMGGVG</sequence>
<dbReference type="InterPro" id="IPR043917">
    <property type="entry name" value="DUF5753"/>
</dbReference>
<dbReference type="Proteomes" id="UP000730482">
    <property type="component" value="Unassembled WGS sequence"/>
</dbReference>
<dbReference type="RefSeq" id="WP_212016446.1">
    <property type="nucleotide sequence ID" value="NZ_JAAFYZ010000148.1"/>
</dbReference>
<feature type="domain" description="HTH cro/C1-type" evidence="1">
    <location>
        <begin position="16"/>
        <end position="77"/>
    </location>
</feature>
<dbReference type="PROSITE" id="PS50943">
    <property type="entry name" value="HTH_CROC1"/>
    <property type="match status" value="1"/>
</dbReference>
<dbReference type="InterPro" id="IPR001387">
    <property type="entry name" value="Cro/C1-type_HTH"/>
</dbReference>
<protein>
    <submittedName>
        <fullName evidence="2">Helix-turn-helix domain-containing protein</fullName>
    </submittedName>
</protein>
<evidence type="ECO:0000259" key="1">
    <source>
        <dbReference type="PROSITE" id="PS50943"/>
    </source>
</evidence>